<evidence type="ECO:0000256" key="4">
    <source>
        <dbReference type="ARBA" id="ARBA00022475"/>
    </source>
</evidence>
<keyword evidence="7 8" id="KW-0472">Membrane</keyword>
<dbReference type="PIRSF" id="PIRSF005353">
    <property type="entry name" value="PbuG"/>
    <property type="match status" value="1"/>
</dbReference>
<feature type="transmembrane region" description="Helical" evidence="9">
    <location>
        <begin position="34"/>
        <end position="52"/>
    </location>
</feature>
<feature type="transmembrane region" description="Helical" evidence="9">
    <location>
        <begin position="334"/>
        <end position="353"/>
    </location>
</feature>
<evidence type="ECO:0000256" key="9">
    <source>
        <dbReference type="SAM" id="Phobius"/>
    </source>
</evidence>
<dbReference type="InterPro" id="IPR006043">
    <property type="entry name" value="NCS2"/>
</dbReference>
<reference evidence="10 11" key="1">
    <citation type="submission" date="2020-08" db="EMBL/GenBank/DDBJ databases">
        <title>A Genomic Blueprint of the Chicken Gut Microbiome.</title>
        <authorList>
            <person name="Gilroy R."/>
            <person name="Ravi A."/>
            <person name="Getino M."/>
            <person name="Pursley I."/>
            <person name="Horton D.L."/>
            <person name="Alikhan N.-F."/>
            <person name="Baker D."/>
            <person name="Gharbi K."/>
            <person name="Hall N."/>
            <person name="Watson M."/>
            <person name="Adriaenssens E.M."/>
            <person name="Foster-Nyarko E."/>
            <person name="Jarju S."/>
            <person name="Secka A."/>
            <person name="Antonio M."/>
            <person name="Oren A."/>
            <person name="Chaudhuri R."/>
            <person name="La Ragione R.M."/>
            <person name="Hildebrand F."/>
            <person name="Pallen M.J."/>
        </authorList>
    </citation>
    <scope>NUCLEOTIDE SEQUENCE [LARGE SCALE GENOMIC DNA]</scope>
    <source>
        <strain evidence="10 11">Sa3CVN1</strain>
    </source>
</reference>
<gene>
    <name evidence="10" type="ORF">H9661_10155</name>
</gene>
<keyword evidence="11" id="KW-1185">Reference proteome</keyword>
<comment type="caution">
    <text evidence="10">The sequence shown here is derived from an EMBL/GenBank/DDBJ whole genome shotgun (WGS) entry which is preliminary data.</text>
</comment>
<evidence type="ECO:0000256" key="7">
    <source>
        <dbReference type="ARBA" id="ARBA00023136"/>
    </source>
</evidence>
<evidence type="ECO:0000313" key="10">
    <source>
        <dbReference type="EMBL" id="MBD7911720.1"/>
    </source>
</evidence>
<organism evidence="10 11">
    <name type="scientific">Clostridium cibarium</name>
    <dbReference type="NCBI Taxonomy" id="2762247"/>
    <lineage>
        <taxon>Bacteria</taxon>
        <taxon>Bacillati</taxon>
        <taxon>Bacillota</taxon>
        <taxon>Clostridia</taxon>
        <taxon>Eubacteriales</taxon>
        <taxon>Clostridiaceae</taxon>
        <taxon>Clostridium</taxon>
    </lineage>
</organism>
<dbReference type="RefSeq" id="WP_191768605.1">
    <property type="nucleotide sequence ID" value="NZ_JACSRA010000014.1"/>
</dbReference>
<sequence length="444" mass="46869">MNNLSKESVNKTEGGLLEKIFHLKKNNTNVKTEILAGITTFFTMAYILVVNPDILSQSGMDKSAVFTATALASVVGTVIMAFLANYPFGMAPGMGLNALFTFSICLGMNFSWQTALAASFIEGIIFLLLSVFKVRQVIIDSIPQSLKHAISIGIGFFIAFIGLQGGKIIVANPSTLVGIGNMKDITVLLALLGVVIISVLSYKNVKGAFMIGMAAIYILGLIFGVAELPKGIVSMPPSVSPVFMEFDFKSAMVIGIIPAILSMLFIDVFDSIGTLIGLASKAGYLDEKGNVKNADKVLTADAIGSAVGACLGTSTPVAFVESASGIAEGGRTGLTGIVIAGMFLLSLFFSPILTVIPGYATAPVLIVLGCIMMEPIAKIDFSDITEAVPVFLTLILTLLTYSITDGLAFGFISYVLIKLFTGRAKEIPKALYVISALFVILFAI</sequence>
<dbReference type="InterPro" id="IPR045018">
    <property type="entry name" value="Azg-like"/>
</dbReference>
<feature type="transmembrane region" description="Helical" evidence="9">
    <location>
        <begin position="359"/>
        <end position="377"/>
    </location>
</feature>
<dbReference type="Pfam" id="PF00860">
    <property type="entry name" value="Xan_ur_permease"/>
    <property type="match status" value="1"/>
</dbReference>
<dbReference type="PANTHER" id="PTHR43337">
    <property type="entry name" value="XANTHINE/URACIL PERMEASE C887.17-RELATED"/>
    <property type="match status" value="1"/>
</dbReference>
<evidence type="ECO:0000256" key="2">
    <source>
        <dbReference type="ARBA" id="ARBA00005697"/>
    </source>
</evidence>
<keyword evidence="5 8" id="KW-0812">Transmembrane</keyword>
<evidence type="ECO:0000256" key="6">
    <source>
        <dbReference type="ARBA" id="ARBA00022989"/>
    </source>
</evidence>
<keyword evidence="3 8" id="KW-0813">Transport</keyword>
<keyword evidence="4 8" id="KW-1003">Cell membrane</keyword>
<name>A0ABR8PU68_9CLOT</name>
<comment type="subcellular location">
    <subcellularLocation>
        <location evidence="1 8">Cell membrane</location>
        <topology evidence="1 8">Multi-pass membrane protein</topology>
    </subcellularLocation>
</comment>
<evidence type="ECO:0000256" key="1">
    <source>
        <dbReference type="ARBA" id="ARBA00004651"/>
    </source>
</evidence>
<evidence type="ECO:0000256" key="3">
    <source>
        <dbReference type="ARBA" id="ARBA00022448"/>
    </source>
</evidence>
<dbReference type="Proteomes" id="UP000627781">
    <property type="component" value="Unassembled WGS sequence"/>
</dbReference>
<proteinExistence type="inferred from homology"/>
<evidence type="ECO:0000256" key="8">
    <source>
        <dbReference type="PIRNR" id="PIRNR005353"/>
    </source>
</evidence>
<feature type="transmembrane region" description="Helical" evidence="9">
    <location>
        <begin position="146"/>
        <end position="165"/>
    </location>
</feature>
<feature type="transmembrane region" description="Helical" evidence="9">
    <location>
        <begin position="248"/>
        <end position="269"/>
    </location>
</feature>
<comment type="similarity">
    <text evidence="2 8">Belongs to the nucleobase:cation symporter-2 (NCS2) (TC 2.A.40) family. Azg-like subfamily.</text>
</comment>
<keyword evidence="6 8" id="KW-1133">Transmembrane helix</keyword>
<protein>
    <submittedName>
        <fullName evidence="10">NCS2 family permease</fullName>
    </submittedName>
</protein>
<evidence type="ECO:0000313" key="11">
    <source>
        <dbReference type="Proteomes" id="UP000627781"/>
    </source>
</evidence>
<feature type="transmembrane region" description="Helical" evidence="9">
    <location>
        <begin position="185"/>
        <end position="202"/>
    </location>
</feature>
<evidence type="ECO:0000256" key="5">
    <source>
        <dbReference type="ARBA" id="ARBA00022692"/>
    </source>
</evidence>
<feature type="transmembrane region" description="Helical" evidence="9">
    <location>
        <begin position="116"/>
        <end position="134"/>
    </location>
</feature>
<dbReference type="EMBL" id="JACSRA010000014">
    <property type="protein sequence ID" value="MBD7911720.1"/>
    <property type="molecule type" value="Genomic_DNA"/>
</dbReference>
<feature type="transmembrane region" description="Helical" evidence="9">
    <location>
        <begin position="209"/>
        <end position="228"/>
    </location>
</feature>
<accession>A0ABR8PU68</accession>
<dbReference type="InterPro" id="IPR026033">
    <property type="entry name" value="Azg-like_bact_archaea"/>
</dbReference>
<dbReference type="PANTHER" id="PTHR43337:SF1">
    <property type="entry name" value="XANTHINE_URACIL PERMEASE C887.17-RELATED"/>
    <property type="match status" value="1"/>
</dbReference>
<feature type="transmembrane region" description="Helical" evidence="9">
    <location>
        <begin position="64"/>
        <end position="84"/>
    </location>
</feature>
<feature type="transmembrane region" description="Helical" evidence="9">
    <location>
        <begin position="389"/>
        <end position="415"/>
    </location>
</feature>